<dbReference type="RefSeq" id="WP_207688289.1">
    <property type="nucleotide sequence ID" value="NZ_CP061799.1"/>
</dbReference>
<proteinExistence type="predicted"/>
<protein>
    <submittedName>
        <fullName evidence="1">Uncharacterized protein</fullName>
    </submittedName>
</protein>
<name>A0A975GIH5_9BACT</name>
<dbReference type="AlphaFoldDB" id="A0A975GIH5"/>
<sequence length="342" mass="40295">MICRIMFERKIFKCFDDNRIILNYIKSISDFKNELFINPVDFHGIPDNQLLPYKRGKAQKLNDVINKLQPIIKEQKPRDIFSKITPFIDSIRFISDINNEFTENLVSKLDKFIDFHTNAYSEISAINYYTVISKAYDLIEYVNIYDKLFREEAEKQDKKIDIPKDYTLFSFYSDINFRNFDDVIYFHKAIFELYETICKAIKVDVKDKPLIVRKIVFGSDFFELLGYNRVIEFLEKVVFGVGTYFRDLHTGKIKKEKFLNDIECAKAVIELKKIADDNGIDNFEVLLKQKITGFGGILIDHKAKRFEVNNIDAFNINDSEPLLIDDKSHQTKLIEQKTDQEK</sequence>
<dbReference type="EMBL" id="CP061799">
    <property type="protein sequence ID" value="QTA82349.1"/>
    <property type="molecule type" value="Genomic_DNA"/>
</dbReference>
<keyword evidence="2" id="KW-1185">Reference proteome</keyword>
<evidence type="ECO:0000313" key="2">
    <source>
        <dbReference type="Proteomes" id="UP000663720"/>
    </source>
</evidence>
<reference evidence="1" key="1">
    <citation type="journal article" date="2021" name="Microb. Physiol.">
        <title>Proteogenomic Insights into the Physiology of Marine, Sulfate-Reducing, Filamentous Desulfonema limicola and Desulfonema magnum.</title>
        <authorList>
            <person name="Schnaars V."/>
            <person name="Wohlbrand L."/>
            <person name="Scheve S."/>
            <person name="Hinrichs C."/>
            <person name="Reinhardt R."/>
            <person name="Rabus R."/>
        </authorList>
    </citation>
    <scope>NUCLEOTIDE SEQUENCE</scope>
    <source>
        <strain evidence="1">5ac10</strain>
    </source>
</reference>
<dbReference type="Proteomes" id="UP000663720">
    <property type="component" value="Chromosome"/>
</dbReference>
<accession>A0A975GIH5</accession>
<evidence type="ECO:0000313" key="1">
    <source>
        <dbReference type="EMBL" id="QTA82349.1"/>
    </source>
</evidence>
<dbReference type="KEGG" id="dli:dnl_47230"/>
<organism evidence="1 2">
    <name type="scientific">Desulfonema limicola</name>
    <dbReference type="NCBI Taxonomy" id="45656"/>
    <lineage>
        <taxon>Bacteria</taxon>
        <taxon>Pseudomonadati</taxon>
        <taxon>Thermodesulfobacteriota</taxon>
        <taxon>Desulfobacteria</taxon>
        <taxon>Desulfobacterales</taxon>
        <taxon>Desulfococcaceae</taxon>
        <taxon>Desulfonema</taxon>
    </lineage>
</organism>
<gene>
    <name evidence="1" type="ORF">dnl_47230</name>
</gene>